<evidence type="ECO:0000256" key="8">
    <source>
        <dbReference type="ARBA" id="ARBA00029437"/>
    </source>
</evidence>
<keyword evidence="5" id="KW-0456">Lyase</keyword>
<dbReference type="InterPro" id="IPR000581">
    <property type="entry name" value="ILV_EDD_N"/>
</dbReference>
<dbReference type="GO" id="GO:0009082">
    <property type="term" value="P:branched-chain amino acid biosynthetic process"/>
    <property type="evidence" value="ECO:0007669"/>
    <property type="project" value="TreeGrafter"/>
</dbReference>
<dbReference type="InterPro" id="IPR050165">
    <property type="entry name" value="DHAD_IlvD/Edd"/>
</dbReference>
<comment type="pathway">
    <text evidence="7">Amino-acid biosynthesis; L-valine biosynthesis; L-valine from pyruvate: step 3/4.</text>
</comment>
<dbReference type="SUPFAM" id="SSF143975">
    <property type="entry name" value="IlvD/EDD N-terminal domain-like"/>
    <property type="match status" value="1"/>
</dbReference>
<dbReference type="AlphaFoldDB" id="A0A0M0JD71"/>
<dbReference type="EC" id="4.2.1.9" evidence="9"/>
<feature type="domain" description="Dihydroxy-acid/6-phosphogluconate dehydratase N-terminal" evidence="11">
    <location>
        <begin position="20"/>
        <end position="350"/>
    </location>
</feature>
<dbReference type="SUPFAM" id="SSF52016">
    <property type="entry name" value="LeuD/IlvD-like"/>
    <property type="match status" value="1"/>
</dbReference>
<evidence type="ECO:0000256" key="4">
    <source>
        <dbReference type="ARBA" id="ARBA00023014"/>
    </source>
</evidence>
<keyword evidence="14" id="KW-1185">Reference proteome</keyword>
<evidence type="ECO:0000256" key="10">
    <source>
        <dbReference type="ARBA" id="ARBA00052865"/>
    </source>
</evidence>
<dbReference type="GO" id="GO:0046872">
    <property type="term" value="F:metal ion binding"/>
    <property type="evidence" value="ECO:0007669"/>
    <property type="project" value="UniProtKB-KW"/>
</dbReference>
<evidence type="ECO:0000256" key="2">
    <source>
        <dbReference type="ARBA" id="ARBA00022723"/>
    </source>
</evidence>
<dbReference type="PANTHER" id="PTHR21000">
    <property type="entry name" value="DIHYDROXY-ACID DEHYDRATASE DAD"/>
    <property type="match status" value="1"/>
</dbReference>
<keyword evidence="3" id="KW-0408">Iron</keyword>
<dbReference type="Gene3D" id="3.50.30.80">
    <property type="entry name" value="IlvD/EDD C-terminal domain-like"/>
    <property type="match status" value="1"/>
</dbReference>
<dbReference type="OrthoDB" id="1294at2759"/>
<dbReference type="Pfam" id="PF00920">
    <property type="entry name" value="ILVD_EDD_N"/>
    <property type="match status" value="1"/>
</dbReference>
<comment type="similarity">
    <text evidence="1">Belongs to the IlvD/Edd family.</text>
</comment>
<evidence type="ECO:0000313" key="14">
    <source>
        <dbReference type="Proteomes" id="UP000037460"/>
    </source>
</evidence>
<dbReference type="NCBIfam" id="NF002068">
    <property type="entry name" value="PRK00911.1"/>
    <property type="match status" value="1"/>
</dbReference>
<protein>
    <recommendedName>
        <fullName evidence="9">dihydroxy-acid dehydratase</fullName>
        <ecNumber evidence="9">4.2.1.9</ecNumber>
    </recommendedName>
</protein>
<evidence type="ECO:0000256" key="7">
    <source>
        <dbReference type="ARBA" id="ARBA00029436"/>
    </source>
</evidence>
<evidence type="ECO:0000259" key="12">
    <source>
        <dbReference type="Pfam" id="PF24877"/>
    </source>
</evidence>
<comment type="caution">
    <text evidence="13">The sequence shown here is derived from an EMBL/GenBank/DDBJ whole genome shotgun (WGS) entry which is preliminary data.</text>
</comment>
<dbReference type="EMBL" id="JWZX01003106">
    <property type="protein sequence ID" value="KOO24317.1"/>
    <property type="molecule type" value="Genomic_DNA"/>
</dbReference>
<keyword evidence="2" id="KW-0479">Metal-binding</keyword>
<dbReference type="InterPro" id="IPR020558">
    <property type="entry name" value="DiOHA_6PGluconate_deHydtase_CS"/>
</dbReference>
<dbReference type="PANTHER" id="PTHR21000:SF5">
    <property type="entry name" value="DIHYDROXY-ACID DEHYDRATASE, MITOCHONDRIAL"/>
    <property type="match status" value="1"/>
</dbReference>
<evidence type="ECO:0000256" key="5">
    <source>
        <dbReference type="ARBA" id="ARBA00023239"/>
    </source>
</evidence>
<reference evidence="14" key="1">
    <citation type="journal article" date="2015" name="PLoS Genet.">
        <title>Genome Sequence and Transcriptome Analyses of Chrysochromulina tobin: Metabolic Tools for Enhanced Algal Fitness in the Prominent Order Prymnesiales (Haptophyceae).</title>
        <authorList>
            <person name="Hovde B.T."/>
            <person name="Deodato C.R."/>
            <person name="Hunsperger H.M."/>
            <person name="Ryken S.A."/>
            <person name="Yost W."/>
            <person name="Jha R.K."/>
            <person name="Patterson J."/>
            <person name="Monnat R.J. Jr."/>
            <person name="Barlow S.B."/>
            <person name="Starkenburg S.R."/>
            <person name="Cattolico R.A."/>
        </authorList>
    </citation>
    <scope>NUCLEOTIDE SEQUENCE</scope>
    <source>
        <strain evidence="14">CCMP291</strain>
    </source>
</reference>
<organism evidence="13 14">
    <name type="scientific">Chrysochromulina tobinii</name>
    <dbReference type="NCBI Taxonomy" id="1460289"/>
    <lineage>
        <taxon>Eukaryota</taxon>
        <taxon>Haptista</taxon>
        <taxon>Haptophyta</taxon>
        <taxon>Prymnesiophyceae</taxon>
        <taxon>Prymnesiales</taxon>
        <taxon>Chrysochromulinaceae</taxon>
        <taxon>Chrysochromulina</taxon>
    </lineage>
</organism>
<evidence type="ECO:0000256" key="9">
    <source>
        <dbReference type="ARBA" id="ARBA00029490"/>
    </source>
</evidence>
<dbReference type="GO" id="GO:0004160">
    <property type="term" value="F:dihydroxy-acid dehydratase activity"/>
    <property type="evidence" value="ECO:0007669"/>
    <property type="project" value="UniProtKB-EC"/>
</dbReference>
<name>A0A0M0JD71_9EUKA</name>
<comment type="catalytic activity">
    <reaction evidence="10">
        <text>(2R,3R)-2,3-dihydroxy-3-methylpentanoate = (S)-3-methyl-2-oxopentanoate + H2O</text>
        <dbReference type="Rhea" id="RHEA:27694"/>
        <dbReference type="ChEBI" id="CHEBI:15377"/>
        <dbReference type="ChEBI" id="CHEBI:35146"/>
        <dbReference type="ChEBI" id="CHEBI:49258"/>
        <dbReference type="EC" id="4.2.1.9"/>
    </reaction>
    <physiologicalReaction direction="left-to-right" evidence="10">
        <dbReference type="Rhea" id="RHEA:27695"/>
    </physiologicalReaction>
</comment>
<feature type="domain" description="Dihydroxy-acid/6-phosphogluconate dehydratase C-terminal" evidence="12">
    <location>
        <begin position="365"/>
        <end position="554"/>
    </location>
</feature>
<accession>A0A0M0JD71</accession>
<sequence>MTCSRSNFRAVGWSDADFRKPVITVGVPYTNVMPCNNKFMDLANAVCEAIEAEGGKAMLATTPIISDGQTQGTLGMRYSLVSREYIADCIEIMHEGYAADAMICLAGCDKSVPAALMPLARLDIVGLTLFGGPALPGKCATLKGRSKGKQLDPGSVMEGIGAYGAGLIDDEELYKLECHSLPGSGTCSAMFTACTMATVIEALGMCVPMTCSPAAVTEKNEINPVKLADVRASVKALFALMRGEVTARSILTRKAFENAVAIVYALGGSTNAVLHVLALAWEAGVPFTIEDFDAIGKRVPLIGNLSPHGPHHMVDLHAMGGVPRVFQILLDAGLVHGDALTVTGKTWAQNLKELALPPLPAGQTVVMPLSAPLSAAGKHIIVLKGSLAPPSAVMKLSGKSLATFEGPAVCFDSEMDAFTAIMAGKIVKGHCLVIRYEGPKGAPGMPEMLSPGAALVGQGLGPHVALVTDGRFSGASHGIMIGHVTPEARDGGPLAVVRDGDIVRIDTKAQTLDLAISTEEIAARLKAWSPPPEKATKGTLAKYTKLVQSAHLGAYCA</sequence>
<dbReference type="InterPro" id="IPR056740">
    <property type="entry name" value="ILV_EDD_C"/>
</dbReference>
<proteinExistence type="inferred from homology"/>
<evidence type="ECO:0000256" key="1">
    <source>
        <dbReference type="ARBA" id="ARBA00006486"/>
    </source>
</evidence>
<dbReference type="InterPro" id="IPR037237">
    <property type="entry name" value="IlvD/EDD_N"/>
</dbReference>
<comment type="pathway">
    <text evidence="8">Amino-acid biosynthesis; L-isoleucine biosynthesis; L-isoleucine from 2-oxobutanoate: step 3/4.</text>
</comment>
<dbReference type="FunFam" id="3.50.30.80:FF:000001">
    <property type="entry name" value="Dihydroxy-acid dehydratase"/>
    <property type="match status" value="1"/>
</dbReference>
<dbReference type="GO" id="GO:0051536">
    <property type="term" value="F:iron-sulfur cluster binding"/>
    <property type="evidence" value="ECO:0007669"/>
    <property type="project" value="UniProtKB-KW"/>
</dbReference>
<gene>
    <name evidence="13" type="ORF">Ctob_001512</name>
</gene>
<keyword evidence="4" id="KW-0411">Iron-sulfur</keyword>
<dbReference type="InterPro" id="IPR042096">
    <property type="entry name" value="Dihydro-acid_dehy_C"/>
</dbReference>
<dbReference type="Pfam" id="PF24877">
    <property type="entry name" value="ILV_EDD_C"/>
    <property type="match status" value="1"/>
</dbReference>
<dbReference type="Proteomes" id="UP000037460">
    <property type="component" value="Unassembled WGS sequence"/>
</dbReference>
<comment type="catalytic activity">
    <reaction evidence="6">
        <text>(2R)-2,3-dihydroxy-3-methylbutanoate = 3-methyl-2-oxobutanoate + H2O</text>
        <dbReference type="Rhea" id="RHEA:24809"/>
        <dbReference type="ChEBI" id="CHEBI:11851"/>
        <dbReference type="ChEBI" id="CHEBI:15377"/>
        <dbReference type="ChEBI" id="CHEBI:49072"/>
        <dbReference type="EC" id="4.2.1.9"/>
    </reaction>
    <physiologicalReaction direction="left-to-right" evidence="6">
        <dbReference type="Rhea" id="RHEA:24810"/>
    </physiologicalReaction>
</comment>
<dbReference type="PROSITE" id="PS00887">
    <property type="entry name" value="ILVD_EDD_2"/>
    <property type="match status" value="1"/>
</dbReference>
<evidence type="ECO:0000256" key="6">
    <source>
        <dbReference type="ARBA" id="ARBA00029304"/>
    </source>
</evidence>
<evidence type="ECO:0000313" key="13">
    <source>
        <dbReference type="EMBL" id="KOO24317.1"/>
    </source>
</evidence>
<evidence type="ECO:0000256" key="3">
    <source>
        <dbReference type="ARBA" id="ARBA00023004"/>
    </source>
</evidence>
<evidence type="ECO:0000259" key="11">
    <source>
        <dbReference type="Pfam" id="PF00920"/>
    </source>
</evidence>